<comment type="caution">
    <text evidence="11">The sequence shown here is derived from an EMBL/GenBank/DDBJ whole genome shotgun (WGS) entry which is preliminary data.</text>
</comment>
<comment type="similarity">
    <text evidence="2 8">Belongs to the ARF family.</text>
</comment>
<evidence type="ECO:0000256" key="8">
    <source>
        <dbReference type="RuleBase" id="RU004561"/>
    </source>
</evidence>
<evidence type="ECO:0000313" key="11">
    <source>
        <dbReference type="EMBL" id="KAL3641336.1"/>
    </source>
</evidence>
<dbReference type="InterPro" id="IPR015300">
    <property type="entry name" value="DNA-bd_pseudobarrel_sf"/>
</dbReference>
<feature type="domain" description="TF-B3" evidence="10">
    <location>
        <begin position="112"/>
        <end position="218"/>
    </location>
</feature>
<keyword evidence="12" id="KW-1185">Reference proteome</keyword>
<keyword evidence="6 8" id="KW-0539">Nucleus</keyword>
<keyword evidence="4 8" id="KW-0238">DNA-binding</keyword>
<dbReference type="GO" id="GO:0005634">
    <property type="term" value="C:nucleus"/>
    <property type="evidence" value="ECO:0007669"/>
    <property type="project" value="UniProtKB-SubCell"/>
</dbReference>
<comment type="subcellular location">
    <subcellularLocation>
        <location evidence="1 8">Nucleus</location>
    </subcellularLocation>
</comment>
<dbReference type="GO" id="GO:0009734">
    <property type="term" value="P:auxin-activated signaling pathway"/>
    <property type="evidence" value="ECO:0007669"/>
    <property type="project" value="UniProtKB-KW"/>
</dbReference>
<reference evidence="12" key="1">
    <citation type="journal article" date="2024" name="IScience">
        <title>Strigolactones Initiate the Formation of Haustorium-like Structures in Castilleja.</title>
        <authorList>
            <person name="Buerger M."/>
            <person name="Peterson D."/>
            <person name="Chory J."/>
        </authorList>
    </citation>
    <scope>NUCLEOTIDE SEQUENCE [LARGE SCALE GENOMIC DNA]</scope>
</reference>
<dbReference type="PANTHER" id="PTHR31384:SF94">
    <property type="entry name" value="AUXIN RESPONSE FACTOR 17"/>
    <property type="match status" value="1"/>
</dbReference>
<dbReference type="PROSITE" id="PS50863">
    <property type="entry name" value="B3"/>
    <property type="match status" value="1"/>
</dbReference>
<dbReference type="Proteomes" id="UP001632038">
    <property type="component" value="Unassembled WGS sequence"/>
</dbReference>
<evidence type="ECO:0000256" key="4">
    <source>
        <dbReference type="ARBA" id="ARBA00023125"/>
    </source>
</evidence>
<gene>
    <name evidence="11" type="primary">ARF17</name>
    <name evidence="11" type="ORF">CASFOL_016304</name>
</gene>
<proteinExistence type="inferred from homology"/>
<dbReference type="Pfam" id="PF06507">
    <property type="entry name" value="ARF_AD"/>
    <property type="match status" value="1"/>
</dbReference>
<dbReference type="AlphaFoldDB" id="A0ABD3DK85"/>
<dbReference type="GO" id="GO:0003677">
    <property type="term" value="F:DNA binding"/>
    <property type="evidence" value="ECO:0007669"/>
    <property type="project" value="UniProtKB-KW"/>
</dbReference>
<dbReference type="SMART" id="SM01019">
    <property type="entry name" value="B3"/>
    <property type="match status" value="1"/>
</dbReference>
<dbReference type="InterPro" id="IPR044835">
    <property type="entry name" value="ARF_plant"/>
</dbReference>
<evidence type="ECO:0000259" key="10">
    <source>
        <dbReference type="PROSITE" id="PS50863"/>
    </source>
</evidence>
<dbReference type="CDD" id="cd10017">
    <property type="entry name" value="B3_DNA"/>
    <property type="match status" value="1"/>
</dbReference>
<evidence type="ECO:0000256" key="6">
    <source>
        <dbReference type="ARBA" id="ARBA00023242"/>
    </source>
</evidence>
<comment type="function">
    <text evidence="8">Auxin response factors (ARFs) are transcriptional factors that bind specifically to the DNA sequence 5'-TGTCTC-3' found in the auxin-responsive promoter elements (AuxREs).</text>
</comment>
<name>A0ABD3DK85_9LAMI</name>
<organism evidence="11 12">
    <name type="scientific">Castilleja foliolosa</name>
    <dbReference type="NCBI Taxonomy" id="1961234"/>
    <lineage>
        <taxon>Eukaryota</taxon>
        <taxon>Viridiplantae</taxon>
        <taxon>Streptophyta</taxon>
        <taxon>Embryophyta</taxon>
        <taxon>Tracheophyta</taxon>
        <taxon>Spermatophyta</taxon>
        <taxon>Magnoliopsida</taxon>
        <taxon>eudicotyledons</taxon>
        <taxon>Gunneridae</taxon>
        <taxon>Pentapetalae</taxon>
        <taxon>asterids</taxon>
        <taxon>lamiids</taxon>
        <taxon>Lamiales</taxon>
        <taxon>Orobanchaceae</taxon>
        <taxon>Pedicularideae</taxon>
        <taxon>Castillejinae</taxon>
        <taxon>Castilleja</taxon>
    </lineage>
</organism>
<evidence type="ECO:0000256" key="9">
    <source>
        <dbReference type="SAM" id="MobiDB-lite"/>
    </source>
</evidence>
<evidence type="ECO:0000256" key="1">
    <source>
        <dbReference type="ARBA" id="ARBA00004123"/>
    </source>
</evidence>
<evidence type="ECO:0000256" key="7">
    <source>
        <dbReference type="ARBA" id="ARBA00023294"/>
    </source>
</evidence>
<comment type="subunit">
    <text evidence="8">Homodimers and heterodimers.</text>
</comment>
<evidence type="ECO:0000256" key="5">
    <source>
        <dbReference type="ARBA" id="ARBA00023163"/>
    </source>
</evidence>
<feature type="region of interest" description="Disordered" evidence="9">
    <location>
        <begin position="345"/>
        <end position="377"/>
    </location>
</feature>
<accession>A0ABD3DK85</accession>
<evidence type="ECO:0000313" key="12">
    <source>
        <dbReference type="Proteomes" id="UP001632038"/>
    </source>
</evidence>
<keyword evidence="3 8" id="KW-0805">Transcription regulation</keyword>
<keyword evidence="7 8" id="KW-0927">Auxin signaling pathway</keyword>
<protein>
    <recommendedName>
        <fullName evidence="8">Auxin response factor</fullName>
    </recommendedName>
</protein>
<dbReference type="Pfam" id="PF02362">
    <property type="entry name" value="B3"/>
    <property type="match status" value="1"/>
</dbReference>
<dbReference type="Gene3D" id="2.30.30.1040">
    <property type="match status" value="1"/>
</dbReference>
<dbReference type="InterPro" id="IPR003340">
    <property type="entry name" value="B3_DNA-bd"/>
</dbReference>
<dbReference type="InterPro" id="IPR010525">
    <property type="entry name" value="ARF_dom"/>
</dbReference>
<evidence type="ECO:0000256" key="2">
    <source>
        <dbReference type="ARBA" id="ARBA00007853"/>
    </source>
</evidence>
<keyword evidence="5 8" id="KW-0804">Transcription</keyword>
<dbReference type="EMBL" id="JAVIJP010000017">
    <property type="protein sequence ID" value="KAL3641336.1"/>
    <property type="molecule type" value="Genomic_DNA"/>
</dbReference>
<dbReference type="FunFam" id="2.40.330.10:FF:000001">
    <property type="entry name" value="Auxin response factor"/>
    <property type="match status" value="1"/>
</dbReference>
<feature type="region of interest" description="Disordered" evidence="9">
    <location>
        <begin position="413"/>
        <end position="439"/>
    </location>
</feature>
<evidence type="ECO:0000256" key="3">
    <source>
        <dbReference type="ARBA" id="ARBA00023015"/>
    </source>
</evidence>
<dbReference type="PANTHER" id="PTHR31384">
    <property type="entry name" value="AUXIN RESPONSE FACTOR 4-RELATED"/>
    <property type="match status" value="1"/>
</dbReference>
<dbReference type="SUPFAM" id="SSF101936">
    <property type="entry name" value="DNA-binding pseudobarrel domain"/>
    <property type="match status" value="1"/>
</dbReference>
<dbReference type="Gene3D" id="2.40.330.10">
    <property type="entry name" value="DNA-binding pseudobarrel domain"/>
    <property type="match status" value="1"/>
</dbReference>
<sequence>MASSSSTAPRIDAAIWHTIVGAAVKIPPPNSDVYYFPQGHLEQYDNPAAAQNYNIALDHPVIPCRVVSVGLFYQPQSEQPFAKILLQPAINPWRQQQRNNQNDDPKNDIVSYWKVLTPSDANNGGGFSVPRACADSIFPRLDFTVDRPAQSLIAKDPVGNAWEFRHIYRGTPRRHLLTTGWSKYVNAKLLVAGDTVIFMRKNTSDRRDELFVGFRRSGKYGGNNGGGADASEVMEEIKKAVKGMAFEVVYYPRVGLPDFVVRVERVEESSEIQWGEGMRVRMDRETEDSTRMGFVVGTIKSVLRAASGPWQASPWRMLQVAWDEPNLVLNMDRVSPWEVEHVPCEPHPLPKLPPAKKLKASSPDRRQQGIQIRDQSENQTLSFTQLLTRIIESNGDDIDDDDYVGQLERSNVGGSSFRLFGQDIETGENGHQAGSSSRK</sequence>